<evidence type="ECO:0000313" key="5">
    <source>
        <dbReference type="EMBL" id="MBP1935657.1"/>
    </source>
</evidence>
<dbReference type="NCBIfam" id="TIGR00531">
    <property type="entry name" value="BCCP"/>
    <property type="match status" value="1"/>
</dbReference>
<comment type="function">
    <text evidence="3">This protein is a component of the acetyl coenzyme A carboxylase complex; first, biotin carboxylase catalyzes the carboxylation of the carrier protein and then the transcarboxylase transfers the carboxyl group to form malonyl-CoA.</text>
</comment>
<dbReference type="Gene3D" id="2.40.50.100">
    <property type="match status" value="1"/>
</dbReference>
<dbReference type="PANTHER" id="PTHR45266">
    <property type="entry name" value="OXALOACETATE DECARBOXYLASE ALPHA CHAIN"/>
    <property type="match status" value="1"/>
</dbReference>
<dbReference type="SUPFAM" id="SSF51230">
    <property type="entry name" value="Single hybrid motif"/>
    <property type="match status" value="1"/>
</dbReference>
<dbReference type="InterPro" id="IPR000089">
    <property type="entry name" value="Biotin_lipoyl"/>
</dbReference>
<keyword evidence="2 3" id="KW-0092">Biotin</keyword>
<proteinExistence type="predicted"/>
<accession>A0ABS4GZF4</accession>
<keyword evidence="3" id="KW-0275">Fatty acid biosynthesis</keyword>
<reference evidence="5 6" key="1">
    <citation type="submission" date="2021-03" db="EMBL/GenBank/DDBJ databases">
        <title>Genomic Encyclopedia of Type Strains, Phase IV (KMG-IV): sequencing the most valuable type-strain genomes for metagenomic binning, comparative biology and taxonomic classification.</title>
        <authorList>
            <person name="Goeker M."/>
        </authorList>
    </citation>
    <scope>NUCLEOTIDE SEQUENCE [LARGE SCALE GENOMIC DNA]</scope>
    <source>
        <strain evidence="5 6">DSM 23491</strain>
    </source>
</reference>
<dbReference type="PRINTS" id="PR01071">
    <property type="entry name" value="ACOABIOTINCC"/>
</dbReference>
<dbReference type="EMBL" id="JAGGKP010000001">
    <property type="protein sequence ID" value="MBP1935657.1"/>
    <property type="molecule type" value="Genomic_DNA"/>
</dbReference>
<dbReference type="InterPro" id="IPR001249">
    <property type="entry name" value="AcCoA_biotinCC"/>
</dbReference>
<dbReference type="Pfam" id="PF00364">
    <property type="entry name" value="Biotin_lipoyl"/>
    <property type="match status" value="1"/>
</dbReference>
<protein>
    <recommendedName>
        <fullName evidence="1 3">Biotin carboxyl carrier protein of acetyl-CoA carboxylase</fullName>
    </recommendedName>
</protein>
<dbReference type="CDD" id="cd06850">
    <property type="entry name" value="biotinyl_domain"/>
    <property type="match status" value="1"/>
</dbReference>
<keyword evidence="3" id="KW-0444">Lipid biosynthesis</keyword>
<dbReference type="InterPro" id="IPR050709">
    <property type="entry name" value="Biotin_Carboxyl_Carrier/Decarb"/>
</dbReference>
<evidence type="ECO:0000259" key="4">
    <source>
        <dbReference type="PROSITE" id="PS50968"/>
    </source>
</evidence>
<sequence length="167" mass="17981">MLKLSDIKELIKLVDQTSVSELEIENEGARLLIRKPGKSEVLTVQPAQMIPSYQAAASAVPQMSNSTVASDAAANNNEANAKADTTANLHKIVSPMVGTFYRSPSPDAGPFVNVGDKVNEKTTVCIIEAMKLMNELEAEIKGEIVEVLAENGQLVEFGQPLFLVKPE</sequence>
<organism evidence="5 6">
    <name type="scientific">Paenibacillus sediminis</name>
    <dbReference type="NCBI Taxonomy" id="664909"/>
    <lineage>
        <taxon>Bacteria</taxon>
        <taxon>Bacillati</taxon>
        <taxon>Bacillota</taxon>
        <taxon>Bacilli</taxon>
        <taxon>Bacillales</taxon>
        <taxon>Paenibacillaceae</taxon>
        <taxon>Paenibacillus</taxon>
    </lineage>
</organism>
<dbReference type="RefSeq" id="WP_209845080.1">
    <property type="nucleotide sequence ID" value="NZ_CBCRVE010000001.1"/>
</dbReference>
<keyword evidence="3" id="KW-0443">Lipid metabolism</keyword>
<name>A0ABS4GZF4_9BACL</name>
<keyword evidence="3" id="KW-0276">Fatty acid metabolism</keyword>
<dbReference type="InterPro" id="IPR011053">
    <property type="entry name" value="Single_hybrid_motif"/>
</dbReference>
<dbReference type="PANTHER" id="PTHR45266:SF3">
    <property type="entry name" value="OXALOACETATE DECARBOXYLASE ALPHA CHAIN"/>
    <property type="match status" value="1"/>
</dbReference>
<comment type="pathway">
    <text evidence="3">Lipid metabolism; fatty acid biosynthesis.</text>
</comment>
<evidence type="ECO:0000256" key="2">
    <source>
        <dbReference type="ARBA" id="ARBA00023267"/>
    </source>
</evidence>
<comment type="caution">
    <text evidence="5">The sequence shown here is derived from an EMBL/GenBank/DDBJ whole genome shotgun (WGS) entry which is preliminary data.</text>
</comment>
<gene>
    <name evidence="5" type="ORF">J2Z20_000518</name>
</gene>
<evidence type="ECO:0000256" key="1">
    <source>
        <dbReference type="ARBA" id="ARBA00017562"/>
    </source>
</evidence>
<keyword evidence="6" id="KW-1185">Reference proteome</keyword>
<dbReference type="PROSITE" id="PS50968">
    <property type="entry name" value="BIOTINYL_LIPOYL"/>
    <property type="match status" value="1"/>
</dbReference>
<evidence type="ECO:0000313" key="6">
    <source>
        <dbReference type="Proteomes" id="UP001519273"/>
    </source>
</evidence>
<evidence type="ECO:0000256" key="3">
    <source>
        <dbReference type="RuleBase" id="RU364072"/>
    </source>
</evidence>
<feature type="domain" description="Lipoyl-binding" evidence="4">
    <location>
        <begin position="89"/>
        <end position="165"/>
    </location>
</feature>
<dbReference type="Proteomes" id="UP001519273">
    <property type="component" value="Unassembled WGS sequence"/>
</dbReference>